<name>A0A2A4GXN2_9STAP</name>
<accession>A0A2A4GXN2</accession>
<feature type="region of interest" description="Disordered" evidence="1">
    <location>
        <begin position="39"/>
        <end position="59"/>
    </location>
</feature>
<evidence type="ECO:0000313" key="3">
    <source>
        <dbReference type="Proteomes" id="UP000218335"/>
    </source>
</evidence>
<evidence type="ECO:0000313" key="2">
    <source>
        <dbReference type="EMBL" id="PCF55288.1"/>
    </source>
</evidence>
<gene>
    <name evidence="2" type="ORF">B5C08_06465</name>
</gene>
<dbReference type="Proteomes" id="UP000218335">
    <property type="component" value="Unassembled WGS sequence"/>
</dbReference>
<evidence type="ECO:0000256" key="1">
    <source>
        <dbReference type="SAM" id="MobiDB-lite"/>
    </source>
</evidence>
<dbReference type="EMBL" id="MWUU01000007">
    <property type="protein sequence ID" value="PCF55288.1"/>
    <property type="molecule type" value="Genomic_DNA"/>
</dbReference>
<comment type="caution">
    <text evidence="2">The sequence shown here is derived from an EMBL/GenBank/DDBJ whole genome shotgun (WGS) entry which is preliminary data.</text>
</comment>
<proteinExistence type="predicted"/>
<protein>
    <submittedName>
        <fullName evidence="2">Uncharacterized protein</fullName>
    </submittedName>
</protein>
<sequence length="59" mass="6726">MVGVANGLKQRLYHQMLKPPNAQNHQPMYHQMLKITQYSNPPNVQTPVTSTIKNAPDVR</sequence>
<reference evidence="2 3" key="1">
    <citation type="journal article" date="2017" name="PLoS ONE">
        <title>Development of a real-time PCR for detection of Staphylococcus pseudintermedius using a novel automated comparison of whole-genome sequences.</title>
        <authorList>
            <person name="Verstappen K.M."/>
            <person name="Huijbregts L."/>
            <person name="Spaninks M."/>
            <person name="Wagenaar J.A."/>
            <person name="Fluit A.C."/>
            <person name="Duim B."/>
        </authorList>
    </citation>
    <scope>NUCLEOTIDE SEQUENCE [LARGE SCALE GENOMIC DNA]</scope>
    <source>
        <strain evidence="2 3">215070706401-1</strain>
    </source>
</reference>
<organism evidence="2 3">
    <name type="scientific">Staphylococcus delphini</name>
    <dbReference type="NCBI Taxonomy" id="53344"/>
    <lineage>
        <taxon>Bacteria</taxon>
        <taxon>Bacillati</taxon>
        <taxon>Bacillota</taxon>
        <taxon>Bacilli</taxon>
        <taxon>Bacillales</taxon>
        <taxon>Staphylococcaceae</taxon>
        <taxon>Staphylococcus</taxon>
        <taxon>Staphylococcus intermedius group</taxon>
    </lineage>
</organism>
<feature type="compositionally biased region" description="Polar residues" evidence="1">
    <location>
        <begin position="39"/>
        <end position="53"/>
    </location>
</feature>
<dbReference type="AlphaFoldDB" id="A0A2A4GXN2"/>